<comment type="caution">
    <text evidence="1">The sequence shown here is derived from an EMBL/GenBank/DDBJ whole genome shotgun (WGS) entry which is preliminary data.</text>
</comment>
<dbReference type="EMBL" id="JANRMS010002460">
    <property type="protein sequence ID" value="KAJ3522385.1"/>
    <property type="molecule type" value="Genomic_DNA"/>
</dbReference>
<proteinExistence type="predicted"/>
<protein>
    <submittedName>
        <fullName evidence="1">Uncharacterized protein</fullName>
    </submittedName>
</protein>
<evidence type="ECO:0000313" key="2">
    <source>
        <dbReference type="Proteomes" id="UP001148629"/>
    </source>
</evidence>
<evidence type="ECO:0000313" key="1">
    <source>
        <dbReference type="EMBL" id="KAJ3522385.1"/>
    </source>
</evidence>
<reference evidence="1" key="1">
    <citation type="submission" date="2022-08" db="EMBL/GenBank/DDBJ databases">
        <title>Genome Sequence of Fusarium decemcellulare.</title>
        <authorList>
            <person name="Buettner E."/>
        </authorList>
    </citation>
    <scope>NUCLEOTIDE SEQUENCE</scope>
    <source>
        <strain evidence="1">Babe19</strain>
    </source>
</reference>
<accession>A0ACC1RMK9</accession>
<gene>
    <name evidence="1" type="ORF">NM208_g12880</name>
</gene>
<dbReference type="Proteomes" id="UP001148629">
    <property type="component" value="Unassembled WGS sequence"/>
</dbReference>
<keyword evidence="2" id="KW-1185">Reference proteome</keyword>
<sequence>MPARHRLCKMTRVGSKPLSLWALRYLAFDWTGDLSDAAFGPRSIRGAEHCTVSTCSSASGSPGEECVRCRKGRSPGLSGFVCGHNCYGARAYSTKRREMLDSDSGASSASASAMASDTVVPAKFRGHPLDSRTLKQGRWRLHSPPPMKWMLPPRKTRLGQVPIALNFPRSHADLHLLGLDNLPTMSHRNVQNPSPQRGNIFSLQLVWHRQIGHGTGRIDLKATTRASGAIDSHPIDPSPSTLLRRLQGRGCLNRVALEADDGRAQAALKLATTTRPKIQPSTG</sequence>
<organism evidence="1 2">
    <name type="scientific">Fusarium decemcellulare</name>
    <dbReference type="NCBI Taxonomy" id="57161"/>
    <lineage>
        <taxon>Eukaryota</taxon>
        <taxon>Fungi</taxon>
        <taxon>Dikarya</taxon>
        <taxon>Ascomycota</taxon>
        <taxon>Pezizomycotina</taxon>
        <taxon>Sordariomycetes</taxon>
        <taxon>Hypocreomycetidae</taxon>
        <taxon>Hypocreales</taxon>
        <taxon>Nectriaceae</taxon>
        <taxon>Fusarium</taxon>
        <taxon>Fusarium decemcellulare species complex</taxon>
    </lineage>
</organism>
<name>A0ACC1RMK9_9HYPO</name>